<dbReference type="OrthoDB" id="1356769at2"/>
<dbReference type="Proteomes" id="UP000289734">
    <property type="component" value="Unassembled WGS sequence"/>
</dbReference>
<proteinExistence type="predicted"/>
<dbReference type="AlphaFoldDB" id="A0A4V1N533"/>
<evidence type="ECO:0000256" key="1">
    <source>
        <dbReference type="ARBA" id="ARBA00022729"/>
    </source>
</evidence>
<evidence type="ECO:0000313" key="4">
    <source>
        <dbReference type="Proteomes" id="UP000289734"/>
    </source>
</evidence>
<name>A0A4V1N533_9FLAO</name>
<reference evidence="4" key="1">
    <citation type="submission" date="2019-01" db="EMBL/GenBank/DDBJ databases">
        <title>Cytophagaceae bacterium strain CAR-16.</title>
        <authorList>
            <person name="Chen W.-M."/>
        </authorList>
    </citation>
    <scope>NUCLEOTIDE SEQUENCE [LARGE SCALE GENOMIC DNA]</scope>
    <source>
        <strain evidence="4">ICH-30</strain>
    </source>
</reference>
<dbReference type="InterPro" id="IPR026444">
    <property type="entry name" value="Secre_tail"/>
</dbReference>
<dbReference type="EMBL" id="SBKQ01000003">
    <property type="protein sequence ID" value="RXR34266.1"/>
    <property type="molecule type" value="Genomic_DNA"/>
</dbReference>
<feature type="domain" description="Secretion system C-terminal sorting" evidence="2">
    <location>
        <begin position="66"/>
        <end position="136"/>
    </location>
</feature>
<keyword evidence="4" id="KW-1185">Reference proteome</keyword>
<dbReference type="Pfam" id="PF18962">
    <property type="entry name" value="Por_Secre_tail"/>
    <property type="match status" value="1"/>
</dbReference>
<comment type="caution">
    <text evidence="3">The sequence shown here is derived from an EMBL/GenBank/DDBJ whole genome shotgun (WGS) entry which is preliminary data.</text>
</comment>
<evidence type="ECO:0000259" key="2">
    <source>
        <dbReference type="Pfam" id="PF18962"/>
    </source>
</evidence>
<gene>
    <name evidence="3" type="ORF">EQG68_04310</name>
</gene>
<organism evidence="3 4">
    <name type="scientific">Flavobacterium piscinae</name>
    <dbReference type="NCBI Taxonomy" id="2506424"/>
    <lineage>
        <taxon>Bacteria</taxon>
        <taxon>Pseudomonadati</taxon>
        <taxon>Bacteroidota</taxon>
        <taxon>Flavobacteriia</taxon>
        <taxon>Flavobacteriales</taxon>
        <taxon>Flavobacteriaceae</taxon>
        <taxon>Flavobacterium</taxon>
    </lineage>
</organism>
<sequence length="139" mass="15695">MNLAYNNFTKYCKEFLLTGTDAEGNTCLYEFDLVLPPCVQEPITTRPAQAIASDQIVEEPLLVLSPNPTQDTVTIQYNGFEKDMSYFVYDLTGRLMTQGELSVKQNNQALQTSNYPSGIYIVVIKEGNLLYSQHKLVKK</sequence>
<keyword evidence="1" id="KW-0732">Signal</keyword>
<protein>
    <submittedName>
        <fullName evidence="3">T9SS type A sorting domain-containing protein</fullName>
    </submittedName>
</protein>
<evidence type="ECO:0000313" key="3">
    <source>
        <dbReference type="EMBL" id="RXR34266.1"/>
    </source>
</evidence>
<dbReference type="NCBIfam" id="TIGR04183">
    <property type="entry name" value="Por_Secre_tail"/>
    <property type="match status" value="1"/>
</dbReference>
<accession>A0A4V1N533</accession>
<dbReference type="RefSeq" id="WP_129463549.1">
    <property type="nucleotide sequence ID" value="NZ_JACSXZ010000001.1"/>
</dbReference>